<dbReference type="CTD" id="8342536"/>
<dbReference type="KEGG" id="smm:Smp_154900"/>
<dbReference type="OrthoDB" id="6265799at2759"/>
<dbReference type="PhylomeDB" id="G4VBQ4"/>
<evidence type="ECO:0000313" key="3">
    <source>
        <dbReference type="WBParaSite" id="Smp_154900.1"/>
    </source>
</evidence>
<reference evidence="2" key="1">
    <citation type="journal article" date="2012" name="PLoS Negl. Trop. Dis.">
        <title>A systematically improved high quality genome and transcriptome of the human blood fluke Schistosoma mansoni.</title>
        <authorList>
            <person name="Protasio A.V."/>
            <person name="Tsai I.J."/>
            <person name="Babbage A."/>
            <person name="Nichol S."/>
            <person name="Hunt M."/>
            <person name="Aslett M.A."/>
            <person name="De Silva N."/>
            <person name="Velarde G.S."/>
            <person name="Anderson T.J."/>
            <person name="Clark R.C."/>
            <person name="Davidson C."/>
            <person name="Dillon G.P."/>
            <person name="Holroyd N.E."/>
            <person name="LoVerde P.T."/>
            <person name="Lloyd C."/>
            <person name="McQuillan J."/>
            <person name="Oliveira G."/>
            <person name="Otto T.D."/>
            <person name="Parker-Manuel S.J."/>
            <person name="Quail M.A."/>
            <person name="Wilson R.A."/>
            <person name="Zerlotini A."/>
            <person name="Dunne D.W."/>
            <person name="Berriman M."/>
        </authorList>
    </citation>
    <scope>NUCLEOTIDE SEQUENCE [LARGE SCALE GENOMIC DNA]</scope>
    <source>
        <strain evidence="2">Puerto Rican</strain>
    </source>
</reference>
<evidence type="ECO:0000256" key="1">
    <source>
        <dbReference type="SAM" id="MobiDB-lite"/>
    </source>
</evidence>
<accession>G4VBQ4</accession>
<dbReference type="GeneID" id="8342536"/>
<reference evidence="3" key="2">
    <citation type="submission" date="2018-12" db="UniProtKB">
        <authorList>
            <consortium name="WormBaseParasite"/>
        </authorList>
    </citation>
    <scope>IDENTIFICATION</scope>
    <source>
        <strain evidence="3">Puerto Rican</strain>
    </source>
</reference>
<dbReference type="RefSeq" id="XP_018649952.1">
    <property type="nucleotide sequence ID" value="XM_018795661.1"/>
</dbReference>
<feature type="compositionally biased region" description="Basic and acidic residues" evidence="1">
    <location>
        <begin position="92"/>
        <end position="119"/>
    </location>
</feature>
<feature type="compositionally biased region" description="Basic and acidic residues" evidence="1">
    <location>
        <begin position="46"/>
        <end position="68"/>
    </location>
</feature>
<dbReference type="InParanoid" id="G4VBQ4"/>
<dbReference type="Proteomes" id="UP000008854">
    <property type="component" value="Unassembled WGS sequence"/>
</dbReference>
<feature type="region of interest" description="Disordered" evidence="1">
    <location>
        <begin position="175"/>
        <end position="229"/>
    </location>
</feature>
<evidence type="ECO:0000313" key="2">
    <source>
        <dbReference type="Proteomes" id="UP000008854"/>
    </source>
</evidence>
<dbReference type="AlphaFoldDB" id="G4VBQ4"/>
<feature type="region of interest" description="Disordered" evidence="1">
    <location>
        <begin position="1"/>
        <end position="137"/>
    </location>
</feature>
<feature type="compositionally biased region" description="Basic and acidic residues" evidence="1">
    <location>
        <begin position="180"/>
        <end position="201"/>
    </location>
</feature>
<dbReference type="WBParaSite" id="Smp_154900.1">
    <property type="protein sequence ID" value="Smp_154900.1"/>
    <property type="gene ID" value="Smp_154900"/>
</dbReference>
<name>G4VBQ4_SCHMA</name>
<dbReference type="HOGENOM" id="CLU_1152958_0_0_1"/>
<proteinExistence type="predicted"/>
<protein>
    <submittedName>
        <fullName evidence="3">Putative rhogap protein</fullName>
    </submittedName>
</protein>
<sequence>MSNEQISTGNTEETVNYPNEIERNQDQQYPTKDDSMQSEELIVNHNELDKHEENQNETVVMKENDQCKIDVNSSLEILKSQKNENEKEEENDTKLKEISDKEDDSEKASTLETGDKNVEQSEIAENSSSEKDKEHKKKVNLVKWLKKNVHIHLPKHHSFKKEKPVMECKTECINSNEESTSDKQINHNSTEEVKTIEHTENEQNVTTEKTHETTESLQSTTEDTTTDNSLITSTTIISARL</sequence>
<feature type="compositionally biased region" description="Basic and acidic residues" evidence="1">
    <location>
        <begin position="20"/>
        <end position="35"/>
    </location>
</feature>
<keyword evidence="2" id="KW-1185">Reference proteome</keyword>
<feature type="compositionally biased region" description="Polar residues" evidence="1">
    <location>
        <begin position="1"/>
        <end position="17"/>
    </location>
</feature>
<organism evidence="2 3">
    <name type="scientific">Schistosoma mansoni</name>
    <name type="common">Blood fluke</name>
    <dbReference type="NCBI Taxonomy" id="6183"/>
    <lineage>
        <taxon>Eukaryota</taxon>
        <taxon>Metazoa</taxon>
        <taxon>Spiralia</taxon>
        <taxon>Lophotrochozoa</taxon>
        <taxon>Platyhelminthes</taxon>
        <taxon>Trematoda</taxon>
        <taxon>Digenea</taxon>
        <taxon>Strigeidida</taxon>
        <taxon>Schistosomatoidea</taxon>
        <taxon>Schistosomatidae</taxon>
        <taxon>Schistosoma</taxon>
    </lineage>
</organism>